<reference evidence="2" key="1">
    <citation type="submission" date="2022-11" db="UniProtKB">
        <authorList>
            <consortium name="WormBaseParasite"/>
        </authorList>
    </citation>
    <scope>IDENTIFICATION</scope>
</reference>
<protein>
    <submittedName>
        <fullName evidence="2">Uncharacterized protein</fullName>
    </submittedName>
</protein>
<accession>A0AC34FL82</accession>
<dbReference type="Proteomes" id="UP000887579">
    <property type="component" value="Unplaced"/>
</dbReference>
<dbReference type="WBParaSite" id="ES5_v2.g18049.t1">
    <property type="protein sequence ID" value="ES5_v2.g18049.t1"/>
    <property type="gene ID" value="ES5_v2.g18049"/>
</dbReference>
<sequence>MAEKMAALKNKSFGKTIESGAFSQKPFAPVMIHAAGLSKVETSGSDNIECLESSEDSIENLTTNVEKLTVESADESCIAYSSQEMLSVRDSKTSEDWAVYAKMKSEWDTKNSPFEFDSELRISFELQLRVLRARETESLRQRQEMLGILKPKTAMVKEEIKTVFPSSVMGCSAITTSNKDDCPDLETFFKRLNDFCKNFKDEKHVGPAVFARPSSGQTSNIFEIAKRLDAEFASKEKT</sequence>
<evidence type="ECO:0000313" key="1">
    <source>
        <dbReference type="Proteomes" id="UP000887579"/>
    </source>
</evidence>
<proteinExistence type="predicted"/>
<name>A0AC34FL82_9BILA</name>
<organism evidence="1 2">
    <name type="scientific">Panagrolaimus sp. ES5</name>
    <dbReference type="NCBI Taxonomy" id="591445"/>
    <lineage>
        <taxon>Eukaryota</taxon>
        <taxon>Metazoa</taxon>
        <taxon>Ecdysozoa</taxon>
        <taxon>Nematoda</taxon>
        <taxon>Chromadorea</taxon>
        <taxon>Rhabditida</taxon>
        <taxon>Tylenchina</taxon>
        <taxon>Panagrolaimomorpha</taxon>
        <taxon>Panagrolaimoidea</taxon>
        <taxon>Panagrolaimidae</taxon>
        <taxon>Panagrolaimus</taxon>
    </lineage>
</organism>
<evidence type="ECO:0000313" key="2">
    <source>
        <dbReference type="WBParaSite" id="ES5_v2.g18049.t1"/>
    </source>
</evidence>